<feature type="domain" description="GRF-type" evidence="8">
    <location>
        <begin position="171"/>
        <end position="210"/>
    </location>
</feature>
<dbReference type="Pfam" id="PF06839">
    <property type="entry name" value="Zn_ribbon_GRF"/>
    <property type="match status" value="1"/>
</dbReference>
<feature type="region of interest" description="Disordered" evidence="5">
    <location>
        <begin position="213"/>
        <end position="252"/>
    </location>
</feature>
<dbReference type="STRING" id="63057.A0A2P5EL01"/>
<evidence type="ECO:0000259" key="7">
    <source>
        <dbReference type="PROSITE" id="PS50158"/>
    </source>
</evidence>
<dbReference type="InParanoid" id="A0A2P5EL01"/>
<dbReference type="InterPro" id="IPR010666">
    <property type="entry name" value="Znf_GRF"/>
</dbReference>
<keyword evidence="9" id="KW-0413">Isomerase</keyword>
<dbReference type="InterPro" id="IPR001878">
    <property type="entry name" value="Znf_CCHC"/>
</dbReference>
<dbReference type="PROSITE" id="PS50158">
    <property type="entry name" value="ZF_CCHC"/>
    <property type="match status" value="2"/>
</dbReference>
<feature type="compositionally biased region" description="Gly residues" evidence="5">
    <location>
        <begin position="237"/>
        <end position="246"/>
    </location>
</feature>
<evidence type="ECO:0000313" key="9">
    <source>
        <dbReference type="EMBL" id="PON86230.1"/>
    </source>
</evidence>
<evidence type="ECO:0000256" key="5">
    <source>
        <dbReference type="SAM" id="MobiDB-lite"/>
    </source>
</evidence>
<evidence type="ECO:0000256" key="3">
    <source>
        <dbReference type="ARBA" id="ARBA00022833"/>
    </source>
</evidence>
<evidence type="ECO:0000256" key="2">
    <source>
        <dbReference type="ARBA" id="ARBA00022771"/>
    </source>
</evidence>
<organism evidence="9 10">
    <name type="scientific">Trema orientale</name>
    <name type="common">Charcoal tree</name>
    <name type="synonym">Celtis orientalis</name>
    <dbReference type="NCBI Taxonomy" id="63057"/>
    <lineage>
        <taxon>Eukaryota</taxon>
        <taxon>Viridiplantae</taxon>
        <taxon>Streptophyta</taxon>
        <taxon>Embryophyta</taxon>
        <taxon>Tracheophyta</taxon>
        <taxon>Spermatophyta</taxon>
        <taxon>Magnoliopsida</taxon>
        <taxon>eudicotyledons</taxon>
        <taxon>Gunneridae</taxon>
        <taxon>Pentapetalae</taxon>
        <taxon>rosids</taxon>
        <taxon>fabids</taxon>
        <taxon>Rosales</taxon>
        <taxon>Cannabaceae</taxon>
        <taxon>Trema</taxon>
    </lineage>
</organism>
<accession>A0A2P5EL01</accession>
<protein>
    <submittedName>
        <fullName evidence="9">DNA topoisomerase, type IA</fullName>
    </submittedName>
</protein>
<proteinExistence type="predicted"/>
<dbReference type="Proteomes" id="UP000237000">
    <property type="component" value="Unassembled WGS sequence"/>
</dbReference>
<feature type="domain" description="CCHC-type" evidence="7">
    <location>
        <begin position="263"/>
        <end position="280"/>
    </location>
</feature>
<evidence type="ECO:0000259" key="8">
    <source>
        <dbReference type="PROSITE" id="PS51999"/>
    </source>
</evidence>
<gene>
    <name evidence="9" type="ORF">TorRG33x02_179490</name>
</gene>
<name>A0A2P5EL01_TREOI</name>
<evidence type="ECO:0000313" key="10">
    <source>
        <dbReference type="Proteomes" id="UP000237000"/>
    </source>
</evidence>
<keyword evidence="1" id="KW-0479">Metal-binding</keyword>
<dbReference type="AlphaFoldDB" id="A0A2P5EL01"/>
<dbReference type="GO" id="GO:0016853">
    <property type="term" value="F:isomerase activity"/>
    <property type="evidence" value="ECO:0007669"/>
    <property type="project" value="UniProtKB-KW"/>
</dbReference>
<reference evidence="10" key="1">
    <citation type="submission" date="2016-06" db="EMBL/GenBank/DDBJ databases">
        <title>Parallel loss of symbiosis genes in relatives of nitrogen-fixing non-legume Parasponia.</title>
        <authorList>
            <person name="Van Velzen R."/>
            <person name="Holmer R."/>
            <person name="Bu F."/>
            <person name="Rutten L."/>
            <person name="Van Zeijl A."/>
            <person name="Liu W."/>
            <person name="Santuari L."/>
            <person name="Cao Q."/>
            <person name="Sharma T."/>
            <person name="Shen D."/>
            <person name="Roswanjaya Y."/>
            <person name="Wardhani T."/>
            <person name="Kalhor M.S."/>
            <person name="Jansen J."/>
            <person name="Van den Hoogen J."/>
            <person name="Gungor B."/>
            <person name="Hartog M."/>
            <person name="Hontelez J."/>
            <person name="Verver J."/>
            <person name="Yang W.-C."/>
            <person name="Schijlen E."/>
            <person name="Repin R."/>
            <person name="Schilthuizen M."/>
            <person name="Schranz E."/>
            <person name="Heidstra R."/>
            <person name="Miyata K."/>
            <person name="Fedorova E."/>
            <person name="Kohlen W."/>
            <person name="Bisseling T."/>
            <person name="Smit S."/>
            <person name="Geurts R."/>
        </authorList>
    </citation>
    <scope>NUCLEOTIDE SEQUENCE [LARGE SCALE GENOMIC DNA]</scope>
    <source>
        <strain evidence="10">cv. RG33-2</strain>
    </source>
</reference>
<keyword evidence="10" id="KW-1185">Reference proteome</keyword>
<feature type="chain" id="PRO_5015154190" evidence="6">
    <location>
        <begin position="24"/>
        <end position="283"/>
    </location>
</feature>
<sequence>MKKLGLCWVVLKTEILCLGRVLGKELEQPSSVLMECRNVVWLPGSVSEAAVTTNVCNSCTPGPVHLIQFKFRRLEIPPDYNAIHLGCIGGCDETLRQLTEICGTGNRTSARGRVPTATSGSAQQSNTRQGACIYCHQSGHLSSDCPSQFSGPHSARSRGRNVRSGESTISCDICGAPCALRTANTANNRGRKFYSCQSQECNFFVWEDSLNHGSGGRSGQRANMRDSASNSTRSSGRGRGGRGATHGTGVTFVSATGDPISGRRCFVCGDPSHFANTCPNRGN</sequence>
<dbReference type="OrthoDB" id="430051at2759"/>
<dbReference type="SUPFAM" id="SSF57756">
    <property type="entry name" value="Retrovirus zinc finger-like domains"/>
    <property type="match status" value="2"/>
</dbReference>
<dbReference type="GO" id="GO:0008270">
    <property type="term" value="F:zinc ion binding"/>
    <property type="evidence" value="ECO:0007669"/>
    <property type="project" value="UniProtKB-KW"/>
</dbReference>
<dbReference type="Gene3D" id="4.10.60.10">
    <property type="entry name" value="Zinc finger, CCHC-type"/>
    <property type="match status" value="1"/>
</dbReference>
<evidence type="ECO:0000256" key="1">
    <source>
        <dbReference type="ARBA" id="ARBA00022723"/>
    </source>
</evidence>
<dbReference type="GO" id="GO:0003676">
    <property type="term" value="F:nucleic acid binding"/>
    <property type="evidence" value="ECO:0007669"/>
    <property type="project" value="InterPro"/>
</dbReference>
<dbReference type="InterPro" id="IPR036875">
    <property type="entry name" value="Znf_CCHC_sf"/>
</dbReference>
<evidence type="ECO:0000256" key="4">
    <source>
        <dbReference type="PROSITE-ProRule" id="PRU00047"/>
    </source>
</evidence>
<dbReference type="EMBL" id="JXTC01000135">
    <property type="protein sequence ID" value="PON86230.1"/>
    <property type="molecule type" value="Genomic_DNA"/>
</dbReference>
<feature type="signal peptide" evidence="6">
    <location>
        <begin position="1"/>
        <end position="23"/>
    </location>
</feature>
<dbReference type="PANTHER" id="PTHR33680">
    <property type="entry name" value="OS07G0190500 PROTEIN"/>
    <property type="match status" value="1"/>
</dbReference>
<keyword evidence="6" id="KW-0732">Signal</keyword>
<feature type="domain" description="CCHC-type" evidence="7">
    <location>
        <begin position="132"/>
        <end position="147"/>
    </location>
</feature>
<dbReference type="SMART" id="SM00343">
    <property type="entry name" value="ZnF_C2HC"/>
    <property type="match status" value="2"/>
</dbReference>
<dbReference type="PANTHER" id="PTHR33680:SF1">
    <property type="entry name" value="OS05G0489500 PROTEIN"/>
    <property type="match status" value="1"/>
</dbReference>
<evidence type="ECO:0000256" key="6">
    <source>
        <dbReference type="SAM" id="SignalP"/>
    </source>
</evidence>
<dbReference type="PROSITE" id="PS51999">
    <property type="entry name" value="ZF_GRF"/>
    <property type="match status" value="1"/>
</dbReference>
<keyword evidence="3" id="KW-0862">Zinc</keyword>
<keyword evidence="2 4" id="KW-0863">Zinc-finger</keyword>
<comment type="caution">
    <text evidence="9">The sequence shown here is derived from an EMBL/GenBank/DDBJ whole genome shotgun (WGS) entry which is preliminary data.</text>
</comment>